<dbReference type="HOGENOM" id="CLU_735281_0_0_5"/>
<reference evidence="2 3" key="2">
    <citation type="journal article" date="2012" name="Int. J. Syst. Evol. Microbiol.">
        <title>Magnetococcus marinus gen. nov., sp. nov., a marine, magnetotactic bacterium that represents a novel lineage (Magnetococcaceae fam. nov.; Magnetococcales ord. nov.) at the base of the Alphaproteobacteria.</title>
        <authorList>
            <person name="Bazylinski D.A."/>
            <person name="Williams T.J."/>
            <person name="Lefevre C.T."/>
            <person name="Berg R.J."/>
            <person name="Zhang C.L."/>
            <person name="Bowser S.S."/>
            <person name="Dean A.J."/>
            <person name="Beveridge T.J."/>
        </authorList>
    </citation>
    <scope>NUCLEOTIDE SEQUENCE [LARGE SCALE GENOMIC DNA]</scope>
    <source>
        <strain evidence="3">ATCC BAA-1437 / JCM 17883 / MC-1</strain>
    </source>
</reference>
<evidence type="ECO:0000313" key="2">
    <source>
        <dbReference type="EMBL" id="ABK44373.1"/>
    </source>
</evidence>
<name>A0L8T0_MAGMM</name>
<dbReference type="Proteomes" id="UP000002586">
    <property type="component" value="Chromosome"/>
</dbReference>
<evidence type="ECO:0000256" key="1">
    <source>
        <dbReference type="SAM" id="SignalP"/>
    </source>
</evidence>
<protein>
    <recommendedName>
        <fullName evidence="4">DUF4261 domain-containing protein</fullName>
    </recommendedName>
</protein>
<keyword evidence="1" id="KW-0732">Signal</keyword>
<evidence type="ECO:0008006" key="4">
    <source>
        <dbReference type="Google" id="ProtNLM"/>
    </source>
</evidence>
<dbReference type="EMBL" id="CP000471">
    <property type="protein sequence ID" value="ABK44373.1"/>
    <property type="molecule type" value="Genomic_DNA"/>
</dbReference>
<organism evidence="2 3">
    <name type="scientific">Magnetococcus marinus (strain ATCC BAA-1437 / JCM 17883 / MC-1)</name>
    <dbReference type="NCBI Taxonomy" id="156889"/>
    <lineage>
        <taxon>Bacteria</taxon>
        <taxon>Pseudomonadati</taxon>
        <taxon>Pseudomonadota</taxon>
        <taxon>Magnetococcia</taxon>
        <taxon>Magnetococcales</taxon>
        <taxon>Magnetococcaceae</taxon>
        <taxon>Magnetococcus</taxon>
    </lineage>
</organism>
<evidence type="ECO:0000313" key="3">
    <source>
        <dbReference type="Proteomes" id="UP000002586"/>
    </source>
</evidence>
<feature type="chain" id="PRO_5002625951" description="DUF4261 domain-containing protein" evidence="1">
    <location>
        <begin position="31"/>
        <end position="376"/>
    </location>
</feature>
<sequence precursor="true">MIRTCLSYTLRLLLAGTVLLSMHGCALNFAGSPTPSQPTPTVQANTTPPPVAVSAEIPSTQESSATAKTAPMVTPAPAITAPMVTPPAPAITSLALPKPESPTKRGARTLLINTVLLDRPVLFSKASIEKHIGRFISEEAYKVLHGAERAQSQGAFVIQYQGTTFAVKVMDTPVPLSHFQESLTHNPDHQLLTKLISGHQGHLIISPMTQAYSGSDALTIADNTMALSYILADQGRPVLDYWNNSGVLVKWSKFVIYKRALGMMFERINRKHADAFEFLPIHLWVKIQTEQLQGGVRLKTDGLKAFAGYELDLYMDTAHTLEEGQKMAQGLLTYARHWIELGQTIVAGQQTALTDDGPLYTTAYSQTDPTFITLRQ</sequence>
<reference evidence="3" key="1">
    <citation type="journal article" date="2009" name="Appl. Environ. Microbiol.">
        <title>Complete genome sequence of the chemolithoautotrophic marine magnetotactic coccus strain MC-1.</title>
        <authorList>
            <person name="Schubbe S."/>
            <person name="Williams T.J."/>
            <person name="Xie G."/>
            <person name="Kiss H.E."/>
            <person name="Brettin T.S."/>
            <person name="Martinez D."/>
            <person name="Ross C.A."/>
            <person name="Schuler D."/>
            <person name="Cox B.L."/>
            <person name="Nealson K.H."/>
            <person name="Bazylinski D.A."/>
        </authorList>
    </citation>
    <scope>NUCLEOTIDE SEQUENCE [LARGE SCALE GENOMIC DNA]</scope>
    <source>
        <strain evidence="3">ATCC BAA-1437 / JCM 17883 / MC-1</strain>
    </source>
</reference>
<dbReference type="AlphaFoldDB" id="A0L8T0"/>
<keyword evidence="3" id="KW-1185">Reference proteome</keyword>
<proteinExistence type="predicted"/>
<feature type="signal peptide" evidence="1">
    <location>
        <begin position="1"/>
        <end position="30"/>
    </location>
</feature>
<accession>A0L8T0</accession>
<gene>
    <name evidence="2" type="ordered locus">Mmc1_1865</name>
</gene>
<dbReference type="KEGG" id="mgm:Mmc1_1865"/>